<reference evidence="2" key="2">
    <citation type="submission" date="2025-08" db="UniProtKB">
        <authorList>
            <consortium name="RefSeq"/>
        </authorList>
    </citation>
    <scope>IDENTIFICATION</scope>
    <source>
        <tissue evidence="2">Leaf</tissue>
    </source>
</reference>
<name>A0AC58T4X2_TOBAC</name>
<dbReference type="Proteomes" id="UP000790787">
    <property type="component" value="Chromosome 18"/>
</dbReference>
<keyword evidence="1" id="KW-1185">Reference proteome</keyword>
<protein>
    <submittedName>
        <fullName evidence="2">Uncharacterized protein LOC107829624</fullName>
    </submittedName>
</protein>
<reference evidence="1" key="1">
    <citation type="journal article" date="2014" name="Nat. Commun.">
        <title>The tobacco genome sequence and its comparison with those of tomato and potato.</title>
        <authorList>
            <person name="Sierro N."/>
            <person name="Battey J.N."/>
            <person name="Ouadi S."/>
            <person name="Bakaher N."/>
            <person name="Bovet L."/>
            <person name="Willig A."/>
            <person name="Goepfert S."/>
            <person name="Peitsch M.C."/>
            <person name="Ivanov N.V."/>
        </authorList>
    </citation>
    <scope>NUCLEOTIDE SEQUENCE [LARGE SCALE GENOMIC DNA]</scope>
</reference>
<gene>
    <name evidence="2" type="primary">LOC107829624</name>
</gene>
<organism evidence="1 2">
    <name type="scientific">Nicotiana tabacum</name>
    <name type="common">Common tobacco</name>
    <dbReference type="NCBI Taxonomy" id="4097"/>
    <lineage>
        <taxon>Eukaryota</taxon>
        <taxon>Viridiplantae</taxon>
        <taxon>Streptophyta</taxon>
        <taxon>Embryophyta</taxon>
        <taxon>Tracheophyta</taxon>
        <taxon>Spermatophyta</taxon>
        <taxon>Magnoliopsida</taxon>
        <taxon>eudicotyledons</taxon>
        <taxon>Gunneridae</taxon>
        <taxon>Pentapetalae</taxon>
        <taxon>asterids</taxon>
        <taxon>lamiids</taxon>
        <taxon>Solanales</taxon>
        <taxon>Solanaceae</taxon>
        <taxon>Nicotianoideae</taxon>
        <taxon>Nicotianeae</taxon>
        <taxon>Nicotiana</taxon>
    </lineage>
</organism>
<accession>A0AC58T4X2</accession>
<evidence type="ECO:0000313" key="2">
    <source>
        <dbReference type="RefSeq" id="XP_075092285.1"/>
    </source>
</evidence>
<sequence>MTRSVGLSQQERTISNHKYKPYHPKQHSKTNSLFSLYSPKFSIYLLITCAIIFILFQIQSLQTPPSSPFSSLLPSWTFLNQWQKVIINTSTSISTFNHDHNCNNDQDNLTKSMAVKLRESVTFLPLKDLRYSSTAQQGHTWFMSSMYDTHEEGEVQYQRFPSNASKGRVLCLKGNDTHDGAWNYYALAWPETLPYNSTLKKGLTFVSYNHYNYDNIWHGLSAMVPFVAWHIKNQCSLVPPRWILYHWGELRIKMGPWLKSLMEATFGEPLHIETNYGNQESENNMIASCFEDAVVMRHNEGGMSRQKRIQVYDLLRCKARIYCNVSLEGRLSEVNEGGLPVVGMTMYMRTGPRSFRNESVVIKIFEKECQKVEGCRFIVAYSSNLTFCEQVKVMSLTDILISPHGAQLTNMFLMDKNSSVLEFFPKGWLKLAGVGQYVYHWIASWSGMKHEGAWRDPDGDPCPYSDDDRRCMAVYKGAKIGYNETYFSEWARGVLSEVRIRKKEELASKKKNSDHAIPSGCQFNTKIGSEMCSWRTLNTEMQRKNGAERSAAAGNQIAAATAVNTKIGSEMCSWRTLNTEMQRRNGAERSAAAGNQIAAATACNQIEAKPSARMQLRTNERWQNVANSQQYGIRF</sequence>
<proteinExistence type="predicted"/>
<dbReference type="RefSeq" id="XP_075092285.1">
    <property type="nucleotide sequence ID" value="XM_075236184.1"/>
</dbReference>
<evidence type="ECO:0000313" key="1">
    <source>
        <dbReference type="Proteomes" id="UP000790787"/>
    </source>
</evidence>